<dbReference type="InterPro" id="IPR006685">
    <property type="entry name" value="MscS_channel_2nd"/>
</dbReference>
<evidence type="ECO:0000256" key="1">
    <source>
        <dbReference type="ARBA" id="ARBA00004370"/>
    </source>
</evidence>
<dbReference type="InterPro" id="IPR023408">
    <property type="entry name" value="MscS_beta-dom_sf"/>
</dbReference>
<dbReference type="KEGG" id="bsed:DN745_14150"/>
<keyword evidence="4" id="KW-0472">Membrane</keyword>
<dbReference type="GO" id="GO:0016020">
    <property type="term" value="C:membrane"/>
    <property type="evidence" value="ECO:0007669"/>
    <property type="project" value="UniProtKB-SubCell"/>
</dbReference>
<dbReference type="SUPFAM" id="SSF50182">
    <property type="entry name" value="Sm-like ribonucleoproteins"/>
    <property type="match status" value="1"/>
</dbReference>
<dbReference type="AlphaFoldDB" id="A0A2Z4FNX3"/>
<evidence type="ECO:0000256" key="3">
    <source>
        <dbReference type="ARBA" id="ARBA00022989"/>
    </source>
</evidence>
<sequence length="292" mass="32175">MPEPITTPEPAQSLMGPTTETPVDPVTEPTLDQSLLQFQEAITYVEPQWFTLTWALIMLAVTLLLSWAMGQLMQLAGLQRARKWLALIRVLLWSFIVVNLAFALSSMVSEMHWLPVGIVALSMSGLAALPWLRNITAGLAIAFDSRFEIGDPVRHGQATGEITHFGARAVTLRADDGTLHQVPNQIFAQTSVTLIESEGDAACEILVVIPQGVSPERAMHLAKQAAFLTPLASPRHSPEVYLEMGDHSPESIEMRIRGWAFDPSCREAFQSDVVARIHDLLRSEKSSRNSTT</sequence>
<comment type="subcellular location">
    <subcellularLocation>
        <location evidence="1">Membrane</location>
    </subcellularLocation>
</comment>
<dbReference type="Pfam" id="PF00924">
    <property type="entry name" value="MS_channel_2nd"/>
    <property type="match status" value="1"/>
</dbReference>
<evidence type="ECO:0000313" key="5">
    <source>
        <dbReference type="EMBL" id="AWV90408.1"/>
    </source>
</evidence>
<dbReference type="PANTHER" id="PTHR30221">
    <property type="entry name" value="SMALL-CONDUCTANCE MECHANOSENSITIVE CHANNEL"/>
    <property type="match status" value="1"/>
</dbReference>
<gene>
    <name evidence="5" type="ORF">DN745_14150</name>
</gene>
<accession>A0A2Z4FNX3</accession>
<keyword evidence="3" id="KW-1133">Transmembrane helix</keyword>
<reference evidence="5 6" key="1">
    <citation type="submission" date="2018-06" db="EMBL/GenBank/DDBJ databases">
        <title>Lujinxingia sediminis gen. nov. sp. nov., a new facultative anaerobic member of the class Deltaproteobacteria, and proposal of Lujinxingaceae fam. nov.</title>
        <authorList>
            <person name="Guo L.-Y."/>
            <person name="Li C.-M."/>
            <person name="Wang S."/>
            <person name="Du Z.-J."/>
        </authorList>
    </citation>
    <scope>NUCLEOTIDE SEQUENCE [LARGE SCALE GENOMIC DNA]</scope>
    <source>
        <strain evidence="5 6">FA350</strain>
    </source>
</reference>
<name>A0A2Z4FNX3_9DELT</name>
<dbReference type="EMBL" id="CP030032">
    <property type="protein sequence ID" value="AWV90408.1"/>
    <property type="molecule type" value="Genomic_DNA"/>
</dbReference>
<organism evidence="5 6">
    <name type="scientific">Bradymonas sediminis</name>
    <dbReference type="NCBI Taxonomy" id="1548548"/>
    <lineage>
        <taxon>Bacteria</taxon>
        <taxon>Deltaproteobacteria</taxon>
        <taxon>Bradymonadales</taxon>
        <taxon>Bradymonadaceae</taxon>
        <taxon>Bradymonas</taxon>
    </lineage>
</organism>
<evidence type="ECO:0000256" key="4">
    <source>
        <dbReference type="ARBA" id="ARBA00023136"/>
    </source>
</evidence>
<dbReference type="PANTHER" id="PTHR30221:SF1">
    <property type="entry name" value="SMALL-CONDUCTANCE MECHANOSENSITIVE CHANNEL"/>
    <property type="match status" value="1"/>
</dbReference>
<dbReference type="InterPro" id="IPR010920">
    <property type="entry name" value="LSM_dom_sf"/>
</dbReference>
<keyword evidence="2" id="KW-0812">Transmembrane</keyword>
<dbReference type="InterPro" id="IPR045275">
    <property type="entry name" value="MscS_archaea/bacteria_type"/>
</dbReference>
<dbReference type="GO" id="GO:0008381">
    <property type="term" value="F:mechanosensitive monoatomic ion channel activity"/>
    <property type="evidence" value="ECO:0007669"/>
    <property type="project" value="InterPro"/>
</dbReference>
<evidence type="ECO:0000313" key="6">
    <source>
        <dbReference type="Proteomes" id="UP000249799"/>
    </source>
</evidence>
<evidence type="ECO:0000256" key="2">
    <source>
        <dbReference type="ARBA" id="ARBA00022692"/>
    </source>
</evidence>
<proteinExistence type="predicted"/>
<dbReference type="Gene3D" id="2.30.30.60">
    <property type="match status" value="1"/>
</dbReference>
<protein>
    <submittedName>
        <fullName evidence="5">Uncharacterized protein</fullName>
    </submittedName>
</protein>
<dbReference type="Proteomes" id="UP000249799">
    <property type="component" value="Chromosome"/>
</dbReference>
<keyword evidence="6" id="KW-1185">Reference proteome</keyword>
<dbReference type="RefSeq" id="WP_111335842.1">
    <property type="nucleotide sequence ID" value="NZ_CP030032.1"/>
</dbReference>
<dbReference type="OrthoDB" id="5506488at2"/>